<name>A0ABD3M3I2_9STRA</name>
<dbReference type="Proteomes" id="UP001530293">
    <property type="component" value="Unassembled WGS sequence"/>
</dbReference>
<gene>
    <name evidence="2" type="ORF">ACHAWU_008292</name>
</gene>
<evidence type="ECO:0000313" key="2">
    <source>
        <dbReference type="EMBL" id="KAL3758538.1"/>
    </source>
</evidence>
<evidence type="ECO:0000313" key="3">
    <source>
        <dbReference type="Proteomes" id="UP001530293"/>
    </source>
</evidence>
<sequence>MTMTMITSIDAMHHASWIGWYYDIPSYRRMPTTTRLASNHLRSQRAQQSAVMLSDAIAGTATTNSACYDTPTKYLRRRAALLLFSTLLTFPTNHAFLYPTSNSWLISQPHRRSRAQANPKLYQHGPGSTNDYLSNISSKYERNDEGKVNNETSISDKASSNNPISKVQSALNNVASSVSNEIGKRTSELASGLASAAEQGGSDIQSLASTAKSNVDKVAKKGTWDVRRASWRAQNAVKKSADGIVATGSRGLTDLHFFEVVRFTPKIKAEDIVNWIDSQARSGTDIVSSKAKTLVLNFTGKKEYQFGDVTKELVHRVASQEVNMQDTLLLLKILLAIGATVGPLAELMPFTLLIEALNISLEQKVGGKILEVLSQTLDKRLVAALFTSDDKNLIGDVVKRTVLSGVLQFTGKTNYESGDIQRAVQRGQAADCTDEMNLDLDIDSEFEEWDRRFVEKMETEDYLGAQAKVMDMKIAIALEECDAILQRKNAEKNVDG</sequence>
<protein>
    <submittedName>
        <fullName evidence="2">Uncharacterized protein</fullName>
    </submittedName>
</protein>
<proteinExistence type="predicted"/>
<reference evidence="2 3" key="1">
    <citation type="submission" date="2024-10" db="EMBL/GenBank/DDBJ databases">
        <title>Updated reference genomes for cyclostephanoid diatoms.</title>
        <authorList>
            <person name="Roberts W.R."/>
            <person name="Alverson A.J."/>
        </authorList>
    </citation>
    <scope>NUCLEOTIDE SEQUENCE [LARGE SCALE GENOMIC DNA]</scope>
    <source>
        <strain evidence="2 3">AJA232-27</strain>
    </source>
</reference>
<keyword evidence="3" id="KW-1185">Reference proteome</keyword>
<accession>A0ABD3M3I2</accession>
<organism evidence="2 3">
    <name type="scientific">Discostella pseudostelligera</name>
    <dbReference type="NCBI Taxonomy" id="259834"/>
    <lineage>
        <taxon>Eukaryota</taxon>
        <taxon>Sar</taxon>
        <taxon>Stramenopiles</taxon>
        <taxon>Ochrophyta</taxon>
        <taxon>Bacillariophyta</taxon>
        <taxon>Coscinodiscophyceae</taxon>
        <taxon>Thalassiosirophycidae</taxon>
        <taxon>Stephanodiscales</taxon>
        <taxon>Stephanodiscaceae</taxon>
        <taxon>Discostella</taxon>
    </lineage>
</organism>
<dbReference type="AlphaFoldDB" id="A0ABD3M3I2"/>
<feature type="region of interest" description="Disordered" evidence="1">
    <location>
        <begin position="141"/>
        <end position="163"/>
    </location>
</feature>
<dbReference type="EMBL" id="JALLBG020000228">
    <property type="protein sequence ID" value="KAL3758538.1"/>
    <property type="molecule type" value="Genomic_DNA"/>
</dbReference>
<evidence type="ECO:0000256" key="1">
    <source>
        <dbReference type="SAM" id="MobiDB-lite"/>
    </source>
</evidence>
<feature type="compositionally biased region" description="Polar residues" evidence="1">
    <location>
        <begin position="149"/>
        <end position="163"/>
    </location>
</feature>
<comment type="caution">
    <text evidence="2">The sequence shown here is derived from an EMBL/GenBank/DDBJ whole genome shotgun (WGS) entry which is preliminary data.</text>
</comment>